<gene>
    <name evidence="9" type="primary">RGMA</name>
    <name evidence="9" type="synonym">rgma</name>
</gene>
<dbReference type="InterPro" id="IPR009565">
    <property type="entry name" value="FAM174-like"/>
</dbReference>
<comment type="subcellular location">
    <subcellularLocation>
        <location evidence="1">Membrane</location>
        <topology evidence="1">Single-pass type I membrane protein</topology>
    </subcellularLocation>
</comment>
<feature type="compositionally biased region" description="Acidic residues" evidence="8">
    <location>
        <begin position="217"/>
        <end position="226"/>
    </location>
</feature>
<proteinExistence type="inferred from homology"/>
<keyword evidence="7" id="KW-0325">Glycoprotein</keyword>
<sequence length="253" mass="27339">GSDTFCSKVRVKLDTGAARGGGGGCSKTTLPIGGDTRRLCALPPPAAKIIALSSRKFRPFALRRRGDAARGGSGAAVFLLQEDGVPSVCSRPRGATPPARPLLPLPLPAPLPAPPPLATRLLRSLLGPRFQPRADARCCSCALTLTLTQGQQQRGRGRSCMDGYGERSGTFGGSSGQDPRRTHLPVSRGSGRKVRKTRKYDIITTPAERIEMAPLNEENEDEEDSTLFDIKYRWEREPRSRAKRGRRKKKAGA</sequence>
<evidence type="ECO:0000256" key="8">
    <source>
        <dbReference type="SAM" id="MobiDB-lite"/>
    </source>
</evidence>
<keyword evidence="3" id="KW-0812">Transmembrane</keyword>
<name>A0A8C9SU76_SCLFO</name>
<dbReference type="GO" id="GO:0016020">
    <property type="term" value="C:membrane"/>
    <property type="evidence" value="ECO:0007669"/>
    <property type="project" value="UniProtKB-SubCell"/>
</dbReference>
<accession>A0A8C9SU76</accession>
<comment type="similarity">
    <text evidence="2">Belongs to the FAM174 family.</text>
</comment>
<evidence type="ECO:0000256" key="2">
    <source>
        <dbReference type="ARBA" id="ARBA00006986"/>
    </source>
</evidence>
<feature type="region of interest" description="Disordered" evidence="8">
    <location>
        <begin position="150"/>
        <end position="196"/>
    </location>
</feature>
<dbReference type="Pfam" id="PF06679">
    <property type="entry name" value="DUF1180"/>
    <property type="match status" value="1"/>
</dbReference>
<reference evidence="9" key="2">
    <citation type="submission" date="2025-08" db="UniProtKB">
        <authorList>
            <consortium name="Ensembl"/>
        </authorList>
    </citation>
    <scope>IDENTIFICATION</scope>
</reference>
<keyword evidence="10" id="KW-1185">Reference proteome</keyword>
<dbReference type="GeneTree" id="ENSGT00950000183112"/>
<feature type="compositionally biased region" description="Basic residues" evidence="8">
    <location>
        <begin position="241"/>
        <end position="253"/>
    </location>
</feature>
<keyword evidence="4" id="KW-0732">Signal</keyword>
<evidence type="ECO:0000313" key="9">
    <source>
        <dbReference type="Ensembl" id="ENSSFOP00015042476.1"/>
    </source>
</evidence>
<keyword evidence="5" id="KW-1133">Transmembrane helix</keyword>
<evidence type="ECO:0000256" key="1">
    <source>
        <dbReference type="ARBA" id="ARBA00004479"/>
    </source>
</evidence>
<dbReference type="Ensembl" id="ENSSFOT00015044986.1">
    <property type="protein sequence ID" value="ENSSFOP00015042476.1"/>
    <property type="gene ID" value="ENSSFOG00015027403.1"/>
</dbReference>
<evidence type="ECO:0000256" key="4">
    <source>
        <dbReference type="ARBA" id="ARBA00022729"/>
    </source>
</evidence>
<dbReference type="PANTHER" id="PTHR28607">
    <property type="entry name" value="EXPRESSED PROTEIN"/>
    <property type="match status" value="1"/>
</dbReference>
<evidence type="ECO:0000256" key="3">
    <source>
        <dbReference type="ARBA" id="ARBA00022692"/>
    </source>
</evidence>
<evidence type="ECO:0000256" key="7">
    <source>
        <dbReference type="ARBA" id="ARBA00023180"/>
    </source>
</evidence>
<reference evidence="9" key="3">
    <citation type="submission" date="2025-09" db="UniProtKB">
        <authorList>
            <consortium name="Ensembl"/>
        </authorList>
    </citation>
    <scope>IDENTIFICATION</scope>
</reference>
<protein>
    <submittedName>
        <fullName evidence="9">Repulsive guidance molecule BMP co-receptor a</fullName>
    </submittedName>
</protein>
<feature type="region of interest" description="Disordered" evidence="8">
    <location>
        <begin position="210"/>
        <end position="253"/>
    </location>
</feature>
<keyword evidence="6" id="KW-0472">Membrane</keyword>
<dbReference type="PANTHER" id="PTHR28607:SF3">
    <property type="entry name" value="MEMBRANE PROTEIN FAM174B"/>
    <property type="match status" value="1"/>
</dbReference>
<evidence type="ECO:0000256" key="6">
    <source>
        <dbReference type="ARBA" id="ARBA00023136"/>
    </source>
</evidence>
<evidence type="ECO:0000256" key="5">
    <source>
        <dbReference type="ARBA" id="ARBA00022989"/>
    </source>
</evidence>
<organism evidence="9 10">
    <name type="scientific">Scleropages formosus</name>
    <name type="common">Asian bonytongue</name>
    <name type="synonym">Osteoglossum formosum</name>
    <dbReference type="NCBI Taxonomy" id="113540"/>
    <lineage>
        <taxon>Eukaryota</taxon>
        <taxon>Metazoa</taxon>
        <taxon>Chordata</taxon>
        <taxon>Craniata</taxon>
        <taxon>Vertebrata</taxon>
        <taxon>Euteleostomi</taxon>
        <taxon>Actinopterygii</taxon>
        <taxon>Neopterygii</taxon>
        <taxon>Teleostei</taxon>
        <taxon>Osteoglossocephala</taxon>
        <taxon>Osteoglossomorpha</taxon>
        <taxon>Osteoglossiformes</taxon>
        <taxon>Osteoglossidae</taxon>
        <taxon>Scleropages</taxon>
    </lineage>
</organism>
<feature type="compositionally biased region" description="Basic and acidic residues" evidence="8">
    <location>
        <begin position="230"/>
        <end position="240"/>
    </location>
</feature>
<evidence type="ECO:0000313" key="10">
    <source>
        <dbReference type="Proteomes" id="UP000694397"/>
    </source>
</evidence>
<dbReference type="AlphaFoldDB" id="A0A8C9SU76"/>
<dbReference type="Proteomes" id="UP000694397">
    <property type="component" value="Chromosome 11"/>
</dbReference>
<reference evidence="9 10" key="1">
    <citation type="submission" date="2019-04" db="EMBL/GenBank/DDBJ databases">
        <authorList>
            <consortium name="Wellcome Sanger Institute Data Sharing"/>
        </authorList>
    </citation>
    <scope>NUCLEOTIDE SEQUENCE [LARGE SCALE GENOMIC DNA]</scope>
</reference>